<evidence type="ECO:0000313" key="1">
    <source>
        <dbReference type="EMBL" id="CAF4409114.1"/>
    </source>
</evidence>
<name>A0A820PRC7_9BILA</name>
<dbReference type="Proteomes" id="UP000681720">
    <property type="component" value="Unassembled WGS sequence"/>
</dbReference>
<dbReference type="AlphaFoldDB" id="A0A820PRC7"/>
<evidence type="ECO:0000313" key="5">
    <source>
        <dbReference type="Proteomes" id="UP000663866"/>
    </source>
</evidence>
<accession>A0A820PRC7</accession>
<proteinExistence type="predicted"/>
<reference evidence="1" key="1">
    <citation type="submission" date="2021-02" db="EMBL/GenBank/DDBJ databases">
        <authorList>
            <person name="Nowell W R."/>
        </authorList>
    </citation>
    <scope>NUCLEOTIDE SEQUENCE</scope>
</reference>
<dbReference type="EMBL" id="CAJOBJ010263726">
    <property type="protein sequence ID" value="CAF5118719.1"/>
    <property type="molecule type" value="Genomic_DNA"/>
</dbReference>
<feature type="non-terminal residue" evidence="1">
    <location>
        <position position="1"/>
    </location>
</feature>
<dbReference type="Proteomes" id="UP000663866">
    <property type="component" value="Unassembled WGS sequence"/>
</dbReference>
<keyword evidence="5" id="KW-1185">Reference proteome</keyword>
<evidence type="ECO:0000313" key="4">
    <source>
        <dbReference type="EMBL" id="CAF5222822.1"/>
    </source>
</evidence>
<comment type="caution">
    <text evidence="1">The sequence shown here is derived from an EMBL/GenBank/DDBJ whole genome shotgun (WGS) entry which is preliminary data.</text>
</comment>
<gene>
    <name evidence="2" type="ORF">BYL167_LOCUS55830</name>
    <name evidence="3" type="ORF">GIL414_LOCUS63456</name>
    <name evidence="4" type="ORF">GIL414_LOCUS85269</name>
    <name evidence="1" type="ORF">OVN521_LOCUS35354</name>
</gene>
<sequence length="35" mass="4040">MSVREEVRLSMAPPSSSRFLQQQIPFNNSIQMDTN</sequence>
<dbReference type="EMBL" id="CAJOBH010213412">
    <property type="protein sequence ID" value="CAF5016413.1"/>
    <property type="molecule type" value="Genomic_DNA"/>
</dbReference>
<evidence type="ECO:0000313" key="2">
    <source>
        <dbReference type="EMBL" id="CAF5016413.1"/>
    </source>
</evidence>
<evidence type="ECO:0000313" key="3">
    <source>
        <dbReference type="EMBL" id="CAF5118719.1"/>
    </source>
</evidence>
<protein>
    <submittedName>
        <fullName evidence="1">Uncharacterized protein</fullName>
    </submittedName>
</protein>
<dbReference type="EMBL" id="CAJOBJ010369655">
    <property type="protein sequence ID" value="CAF5222822.1"/>
    <property type="molecule type" value="Genomic_DNA"/>
</dbReference>
<dbReference type="Proteomes" id="UP000681967">
    <property type="component" value="Unassembled WGS sequence"/>
</dbReference>
<organism evidence="1 5">
    <name type="scientific">Rotaria magnacalcarata</name>
    <dbReference type="NCBI Taxonomy" id="392030"/>
    <lineage>
        <taxon>Eukaryota</taxon>
        <taxon>Metazoa</taxon>
        <taxon>Spiralia</taxon>
        <taxon>Gnathifera</taxon>
        <taxon>Rotifera</taxon>
        <taxon>Eurotatoria</taxon>
        <taxon>Bdelloidea</taxon>
        <taxon>Philodinida</taxon>
        <taxon>Philodinidae</taxon>
        <taxon>Rotaria</taxon>
    </lineage>
</organism>
<dbReference type="EMBL" id="CAJOBG010041411">
    <property type="protein sequence ID" value="CAF4409114.1"/>
    <property type="molecule type" value="Genomic_DNA"/>
</dbReference>